<dbReference type="Pfam" id="PF03458">
    <property type="entry name" value="Gly_transporter"/>
    <property type="match status" value="2"/>
</dbReference>
<comment type="caution">
    <text evidence="9">The sequence shown here is derived from an EMBL/GenBank/DDBJ whole genome shotgun (WGS) entry which is preliminary data.</text>
</comment>
<evidence type="ECO:0000256" key="1">
    <source>
        <dbReference type="ARBA" id="ARBA00004651"/>
    </source>
</evidence>
<dbReference type="RefSeq" id="WP_200388160.1">
    <property type="nucleotide sequence ID" value="NZ_NRSD01000011.1"/>
</dbReference>
<sequence length="207" mass="22421">MLIIFEVAAIIAFAVSGLIESVRKRMDIVGIFTVAFVTAFGGGTLRDLLLDRRPFFWVQHQEYVWLVLALALIGPLLLRVLQHRLVDRTMTVTDALGLGLFTVSGASFAMAAEMPIIVVAMMGVITGVFGGVLRDVLCNEIPLVFHDHRPYALCAAFGSAVFIGLHALALEPWIVLTGGAATATGLRLLALALDWRIPPWPKDSGLL</sequence>
<evidence type="ECO:0000256" key="4">
    <source>
        <dbReference type="ARBA" id="ARBA00022692"/>
    </source>
</evidence>
<evidence type="ECO:0000256" key="6">
    <source>
        <dbReference type="ARBA" id="ARBA00023136"/>
    </source>
</evidence>
<dbReference type="EMBL" id="NRSD01000011">
    <property type="protein sequence ID" value="MBK1645364.1"/>
    <property type="molecule type" value="Genomic_DNA"/>
</dbReference>
<evidence type="ECO:0000256" key="3">
    <source>
        <dbReference type="ARBA" id="ARBA00022475"/>
    </source>
</evidence>
<keyword evidence="3" id="KW-1003">Cell membrane</keyword>
<name>A0A9X1B8X7_9GAMM</name>
<feature type="domain" description="Glycine transporter" evidence="8">
    <location>
        <begin position="4"/>
        <end position="74"/>
    </location>
</feature>
<keyword evidence="5 7" id="KW-1133">Transmembrane helix</keyword>
<evidence type="ECO:0000259" key="8">
    <source>
        <dbReference type="Pfam" id="PF03458"/>
    </source>
</evidence>
<comment type="subcellular location">
    <subcellularLocation>
        <location evidence="1">Cell membrane</location>
        <topology evidence="1">Multi-pass membrane protein</topology>
    </subcellularLocation>
</comment>
<keyword evidence="10" id="KW-1185">Reference proteome</keyword>
<dbReference type="InterPro" id="IPR005115">
    <property type="entry name" value="Gly_transporter"/>
</dbReference>
<feature type="domain" description="Glycine transporter" evidence="8">
    <location>
        <begin position="92"/>
        <end position="166"/>
    </location>
</feature>
<feature type="transmembrane region" description="Helical" evidence="7">
    <location>
        <begin position="63"/>
        <end position="81"/>
    </location>
</feature>
<keyword evidence="4 7" id="KW-0812">Transmembrane</keyword>
<accession>A0A9X1B8X7</accession>
<evidence type="ECO:0000256" key="2">
    <source>
        <dbReference type="ARBA" id="ARBA00008193"/>
    </source>
</evidence>
<reference evidence="9 10" key="1">
    <citation type="journal article" date="2020" name="Microorganisms">
        <title>Osmotic Adaptation and Compatible Solute Biosynthesis of Phototrophic Bacteria as Revealed from Genome Analyses.</title>
        <authorList>
            <person name="Imhoff J.F."/>
            <person name="Rahn T."/>
            <person name="Kunzel S."/>
            <person name="Keller A."/>
            <person name="Neulinger S.C."/>
        </authorList>
    </citation>
    <scope>NUCLEOTIDE SEQUENCE [LARGE SCALE GENOMIC DNA]</scope>
    <source>
        <strain evidence="9 10">DSM 21303</strain>
    </source>
</reference>
<feature type="transmembrane region" description="Helical" evidence="7">
    <location>
        <begin position="26"/>
        <end position="43"/>
    </location>
</feature>
<protein>
    <recommendedName>
        <fullName evidence="8">Glycine transporter domain-containing protein</fullName>
    </recommendedName>
</protein>
<evidence type="ECO:0000256" key="7">
    <source>
        <dbReference type="SAM" id="Phobius"/>
    </source>
</evidence>
<feature type="transmembrane region" description="Helical" evidence="7">
    <location>
        <begin position="116"/>
        <end position="137"/>
    </location>
</feature>
<evidence type="ECO:0000313" key="10">
    <source>
        <dbReference type="Proteomes" id="UP001138802"/>
    </source>
</evidence>
<dbReference type="GO" id="GO:0005886">
    <property type="term" value="C:plasma membrane"/>
    <property type="evidence" value="ECO:0007669"/>
    <property type="project" value="UniProtKB-SubCell"/>
</dbReference>
<proteinExistence type="inferred from homology"/>
<keyword evidence="6 7" id="KW-0472">Membrane</keyword>
<dbReference type="PANTHER" id="PTHR30506">
    <property type="entry name" value="INNER MEMBRANE PROTEIN"/>
    <property type="match status" value="1"/>
</dbReference>
<comment type="similarity">
    <text evidence="2">Belongs to the UPF0126 family.</text>
</comment>
<dbReference type="AlphaFoldDB" id="A0A9X1B8X7"/>
<dbReference type="Proteomes" id="UP001138802">
    <property type="component" value="Unassembled WGS sequence"/>
</dbReference>
<dbReference type="PANTHER" id="PTHR30506:SF3">
    <property type="entry name" value="UPF0126 INNER MEMBRANE PROTEIN YADS-RELATED"/>
    <property type="match status" value="1"/>
</dbReference>
<evidence type="ECO:0000256" key="5">
    <source>
        <dbReference type="ARBA" id="ARBA00022989"/>
    </source>
</evidence>
<evidence type="ECO:0000313" key="9">
    <source>
        <dbReference type="EMBL" id="MBK1645364.1"/>
    </source>
</evidence>
<organism evidence="9 10">
    <name type="scientific">Thiocapsa imhoffii</name>
    <dbReference type="NCBI Taxonomy" id="382777"/>
    <lineage>
        <taxon>Bacteria</taxon>
        <taxon>Pseudomonadati</taxon>
        <taxon>Pseudomonadota</taxon>
        <taxon>Gammaproteobacteria</taxon>
        <taxon>Chromatiales</taxon>
        <taxon>Chromatiaceae</taxon>
        <taxon>Thiocapsa</taxon>
    </lineage>
</organism>
<feature type="transmembrane region" description="Helical" evidence="7">
    <location>
        <begin position="93"/>
        <end position="110"/>
    </location>
</feature>
<feature type="transmembrane region" description="Helical" evidence="7">
    <location>
        <begin position="149"/>
        <end position="167"/>
    </location>
</feature>
<gene>
    <name evidence="9" type="ORF">CKO25_12065</name>
</gene>